<dbReference type="InterPro" id="IPR008756">
    <property type="entry name" value="Peptidase_M56"/>
</dbReference>
<reference evidence="5 6" key="1">
    <citation type="submission" date="2019-07" db="EMBL/GenBank/DDBJ databases">
        <authorList>
            <person name="Park Y.J."/>
            <person name="Jeong S.E."/>
            <person name="Jung H.S."/>
        </authorList>
    </citation>
    <scope>NUCLEOTIDE SEQUENCE [LARGE SCALE GENOMIC DNA]</scope>
    <source>
        <strain evidence="6">P16(2019)</strain>
    </source>
</reference>
<evidence type="ECO:0000259" key="3">
    <source>
        <dbReference type="Pfam" id="PF00905"/>
    </source>
</evidence>
<feature type="transmembrane region" description="Helical" evidence="2">
    <location>
        <begin position="39"/>
        <end position="61"/>
    </location>
</feature>
<feature type="domain" description="Penicillin-binding protein transpeptidase" evidence="3">
    <location>
        <begin position="372"/>
        <end position="577"/>
    </location>
</feature>
<dbReference type="AlphaFoldDB" id="A0A553ZWV1"/>
<dbReference type="InterPro" id="IPR012338">
    <property type="entry name" value="Beta-lactam/transpept-like"/>
</dbReference>
<keyword evidence="2" id="KW-1133">Transmembrane helix</keyword>
<evidence type="ECO:0000259" key="4">
    <source>
        <dbReference type="Pfam" id="PF05569"/>
    </source>
</evidence>
<feature type="transmembrane region" description="Helical" evidence="2">
    <location>
        <begin position="6"/>
        <end position="27"/>
    </location>
</feature>
<comment type="caution">
    <text evidence="5">The sequence shown here is derived from an EMBL/GenBank/DDBJ whole genome shotgun (WGS) entry which is preliminary data.</text>
</comment>
<comment type="similarity">
    <text evidence="1">Belongs to the peptidase M56 family.</text>
</comment>
<dbReference type="Proteomes" id="UP000318521">
    <property type="component" value="Unassembled WGS sequence"/>
</dbReference>
<name>A0A553ZWV1_9BACI</name>
<evidence type="ECO:0000313" key="6">
    <source>
        <dbReference type="Proteomes" id="UP000318521"/>
    </source>
</evidence>
<keyword evidence="2" id="KW-0472">Membrane</keyword>
<dbReference type="Pfam" id="PF00905">
    <property type="entry name" value="Transpeptidase"/>
    <property type="match status" value="1"/>
</dbReference>
<feature type="domain" description="Peptidase M56" evidence="4">
    <location>
        <begin position="8"/>
        <end position="302"/>
    </location>
</feature>
<dbReference type="CDD" id="cd07341">
    <property type="entry name" value="M56_BlaR1_MecR1_like"/>
    <property type="match status" value="1"/>
</dbReference>
<dbReference type="NCBIfam" id="NF000326">
    <property type="entry name" value="blaR1_generic"/>
    <property type="match status" value="1"/>
</dbReference>
<organism evidence="5 6">
    <name type="scientific">Alkalicoccobacillus porphyridii</name>
    <dbReference type="NCBI Taxonomy" id="2597270"/>
    <lineage>
        <taxon>Bacteria</taxon>
        <taxon>Bacillati</taxon>
        <taxon>Bacillota</taxon>
        <taxon>Bacilli</taxon>
        <taxon>Bacillales</taxon>
        <taxon>Bacillaceae</taxon>
        <taxon>Alkalicoccobacillus</taxon>
    </lineage>
</organism>
<gene>
    <name evidence="5" type="primary">blaR1</name>
    <name evidence="5" type="ORF">FN960_13595</name>
</gene>
<keyword evidence="6" id="KW-1185">Reference proteome</keyword>
<dbReference type="RefSeq" id="WP_143849279.1">
    <property type="nucleotide sequence ID" value="NZ_VLXZ01000008.1"/>
</dbReference>
<dbReference type="GO" id="GO:0008658">
    <property type="term" value="F:penicillin binding"/>
    <property type="evidence" value="ECO:0007669"/>
    <property type="project" value="InterPro"/>
</dbReference>
<proteinExistence type="inferred from homology"/>
<dbReference type="Gene3D" id="3.40.710.10">
    <property type="entry name" value="DD-peptidase/beta-lactamase superfamily"/>
    <property type="match status" value="1"/>
</dbReference>
<protein>
    <submittedName>
        <fullName evidence="5">BlaR1 family beta-lactam sensor/signal transducer</fullName>
    </submittedName>
</protein>
<evidence type="ECO:0000256" key="1">
    <source>
        <dbReference type="ARBA" id="ARBA00011075"/>
    </source>
</evidence>
<dbReference type="SUPFAM" id="SSF56601">
    <property type="entry name" value="beta-lactamase/transpeptidase-like"/>
    <property type="match status" value="1"/>
</dbReference>
<dbReference type="OrthoDB" id="9762883at2"/>
<dbReference type="InterPro" id="IPR052173">
    <property type="entry name" value="Beta-lactam_resp_regulator"/>
</dbReference>
<feature type="transmembrane region" description="Helical" evidence="2">
    <location>
        <begin position="101"/>
        <end position="124"/>
    </location>
</feature>
<accession>A0A553ZWV1</accession>
<sequence length="590" mass="68514">MFLSKLLVSILCITMMAGIIFTIRSVFKNYLSVKWRYRLWYLFMASLVLPFLPLHSLLSIIPSQTSLPVQTDSAQEGASPIQLEQSGWIADLSTSVYKTEYTWLFLILLSIWSIGALLLILVLLRSMRQIKHQIKTASPVQSPIVHTQFHWCLQQIRFNPNIQLLETSAIQSPIVFGFFRTYLLVPKKLDQDLSTTEIRHVLMHELQHVKLHHPKTNAIFIPFQIMYWFHPLVWKAFKSMRLDREMVCDTAVIQSLGMKHKTSYGRTLIRFMELKSNQPTFTHISNEFGGEKSHIKERIKHIAYLQVHLKKGLLIFVSLSLLVLAQIPLIATATPANSTYQFDDHNADYEELDDYFHKQDGSFVLFSEKQNRYTIHNKQGSKERVSPNSTFKPFSALFGLEMNLFHPDTAVEWDGTMYEHEEWNQNQTLDTAMQYSVNWYFEDIEATIQYEKMQQLINQISYGNQMIANSDKPFWLESTLKISPVEQVEQLRSLYQNDYGFQEETVQSVKDSMMLTKDERGVFYGKTGTGIVNQQAVNGWFIGFVETKDDIWFFATNIQSNKEAWGYEAAQVTYKILEDKGIYKGGVENE</sequence>
<dbReference type="EMBL" id="VLXZ01000008">
    <property type="protein sequence ID" value="TSB45939.1"/>
    <property type="molecule type" value="Genomic_DNA"/>
</dbReference>
<evidence type="ECO:0000313" key="5">
    <source>
        <dbReference type="EMBL" id="TSB45939.1"/>
    </source>
</evidence>
<dbReference type="PANTHER" id="PTHR34978">
    <property type="entry name" value="POSSIBLE SENSOR-TRANSDUCER PROTEIN BLAR"/>
    <property type="match status" value="1"/>
</dbReference>
<keyword evidence="2" id="KW-0812">Transmembrane</keyword>
<dbReference type="PANTHER" id="PTHR34978:SF3">
    <property type="entry name" value="SLR0241 PROTEIN"/>
    <property type="match status" value="1"/>
</dbReference>
<evidence type="ECO:0000256" key="2">
    <source>
        <dbReference type="SAM" id="Phobius"/>
    </source>
</evidence>
<dbReference type="InterPro" id="IPR001460">
    <property type="entry name" value="PCN-bd_Tpept"/>
</dbReference>
<feature type="transmembrane region" description="Helical" evidence="2">
    <location>
        <begin position="313"/>
        <end position="331"/>
    </location>
</feature>
<dbReference type="Pfam" id="PF05569">
    <property type="entry name" value="Peptidase_M56"/>
    <property type="match status" value="1"/>
</dbReference>